<reference evidence="4" key="1">
    <citation type="journal article" date="2019" name="Int. J. Syst. Evol. Microbiol.">
        <title>The Global Catalogue of Microorganisms (GCM) 10K type strain sequencing project: providing services to taxonomists for standard genome sequencing and annotation.</title>
        <authorList>
            <consortium name="The Broad Institute Genomics Platform"/>
            <consortium name="The Broad Institute Genome Sequencing Center for Infectious Disease"/>
            <person name="Wu L."/>
            <person name="Ma J."/>
        </authorList>
    </citation>
    <scope>NUCLEOTIDE SEQUENCE [LARGE SCALE GENOMIC DNA]</scope>
    <source>
        <strain evidence="4">JCM 17759</strain>
    </source>
</reference>
<evidence type="ECO:0000256" key="1">
    <source>
        <dbReference type="SAM" id="MobiDB-lite"/>
    </source>
</evidence>
<keyword evidence="4" id="KW-1185">Reference proteome</keyword>
<keyword evidence="2" id="KW-0472">Membrane</keyword>
<evidence type="ECO:0000256" key="2">
    <source>
        <dbReference type="SAM" id="Phobius"/>
    </source>
</evidence>
<accession>A0ABP8MN33</accession>
<keyword evidence="2" id="KW-1133">Transmembrane helix</keyword>
<dbReference type="Proteomes" id="UP001500840">
    <property type="component" value="Unassembled WGS sequence"/>
</dbReference>
<sequence>MSPLVYQDMTPETIETTSPPPPEKRPPMRWIWLSIAVSSGIIIWAFTIPMRHSHDPHLAAIDGNAPIATVSHHRDPSLDQARRSEQYVARALEMDRKLMKLQRAKDARPPLPSLPGEEEALQHQENYRNWMLAEIERLATAPENSPEWEFRQQLVQSLDAPQ</sequence>
<proteinExistence type="predicted"/>
<dbReference type="EMBL" id="BAABGA010000029">
    <property type="protein sequence ID" value="GAA4452149.1"/>
    <property type="molecule type" value="Genomic_DNA"/>
</dbReference>
<comment type="caution">
    <text evidence="3">The sequence shown here is derived from an EMBL/GenBank/DDBJ whole genome shotgun (WGS) entry which is preliminary data.</text>
</comment>
<evidence type="ECO:0000313" key="4">
    <source>
        <dbReference type="Proteomes" id="UP001500840"/>
    </source>
</evidence>
<feature type="transmembrane region" description="Helical" evidence="2">
    <location>
        <begin position="30"/>
        <end position="48"/>
    </location>
</feature>
<feature type="region of interest" description="Disordered" evidence="1">
    <location>
        <begin position="1"/>
        <end position="25"/>
    </location>
</feature>
<name>A0ABP8MN33_9BACT</name>
<organism evidence="3 4">
    <name type="scientific">Novipirellula rosea</name>
    <dbReference type="NCBI Taxonomy" id="1031540"/>
    <lineage>
        <taxon>Bacteria</taxon>
        <taxon>Pseudomonadati</taxon>
        <taxon>Planctomycetota</taxon>
        <taxon>Planctomycetia</taxon>
        <taxon>Pirellulales</taxon>
        <taxon>Pirellulaceae</taxon>
        <taxon>Novipirellula</taxon>
    </lineage>
</organism>
<keyword evidence="2" id="KW-0812">Transmembrane</keyword>
<protein>
    <submittedName>
        <fullName evidence="3">Uncharacterized protein</fullName>
    </submittedName>
</protein>
<evidence type="ECO:0000313" key="3">
    <source>
        <dbReference type="EMBL" id="GAA4452149.1"/>
    </source>
</evidence>
<gene>
    <name evidence="3" type="ORF">GCM10023156_21070</name>
</gene>